<keyword evidence="22" id="KW-0961">Cell wall biogenesis/degradation</keyword>
<evidence type="ECO:0000256" key="19">
    <source>
        <dbReference type="ARBA" id="ARBA00023136"/>
    </source>
</evidence>
<dbReference type="GO" id="GO:0009002">
    <property type="term" value="F:serine-type D-Ala-D-Ala carboxypeptidase activity"/>
    <property type="evidence" value="ECO:0007669"/>
    <property type="project" value="UniProtKB-EC"/>
</dbReference>
<keyword evidence="9" id="KW-0121">Carboxypeptidase</keyword>
<dbReference type="GO" id="GO:0071555">
    <property type="term" value="P:cell wall organization"/>
    <property type="evidence" value="ECO:0007669"/>
    <property type="project" value="UniProtKB-KW"/>
</dbReference>
<keyword evidence="16" id="KW-0735">Signal-anchor</keyword>
<dbReference type="InterPro" id="IPR050396">
    <property type="entry name" value="Glycosyltr_51/Transpeptidase"/>
</dbReference>
<dbReference type="SUPFAM" id="SSF56601">
    <property type="entry name" value="beta-lactamase/transpeptidase-like"/>
    <property type="match status" value="1"/>
</dbReference>
<protein>
    <recommendedName>
        <fullName evidence="7">Penicillin-binding protein 1A</fullName>
        <ecNumber evidence="24">2.4.99.28</ecNumber>
        <ecNumber evidence="6">3.4.16.4</ecNumber>
    </recommendedName>
</protein>
<dbReference type="RefSeq" id="WP_091730692.1">
    <property type="nucleotide sequence ID" value="NZ_FNQE01000022.1"/>
</dbReference>
<evidence type="ECO:0000256" key="26">
    <source>
        <dbReference type="ARBA" id="ARBA00060592"/>
    </source>
</evidence>
<keyword evidence="11" id="KW-0328">Glycosyltransferase</keyword>
<evidence type="ECO:0000256" key="22">
    <source>
        <dbReference type="ARBA" id="ARBA00023316"/>
    </source>
</evidence>
<evidence type="ECO:0000256" key="25">
    <source>
        <dbReference type="ARBA" id="ARBA00049902"/>
    </source>
</evidence>
<gene>
    <name evidence="30" type="ORF">SAMN05660462_02032</name>
</gene>
<reference evidence="30 31" key="1">
    <citation type="submission" date="2016-10" db="EMBL/GenBank/DDBJ databases">
        <authorList>
            <person name="de Groot N.N."/>
        </authorList>
    </citation>
    <scope>NUCLEOTIDE SEQUENCE [LARGE SCALE GENOMIC DNA]</scope>
    <source>
        <strain evidence="30 31">DSM 21650</strain>
    </source>
</reference>
<evidence type="ECO:0000256" key="12">
    <source>
        <dbReference type="ARBA" id="ARBA00022679"/>
    </source>
</evidence>
<evidence type="ECO:0000256" key="9">
    <source>
        <dbReference type="ARBA" id="ARBA00022645"/>
    </source>
</evidence>
<evidence type="ECO:0000256" key="6">
    <source>
        <dbReference type="ARBA" id="ARBA00012448"/>
    </source>
</evidence>
<keyword evidence="19 27" id="KW-0472">Membrane</keyword>
<dbReference type="FunFam" id="1.10.3810.10:FF:000001">
    <property type="entry name" value="Penicillin-binding protein 1A"/>
    <property type="match status" value="1"/>
</dbReference>
<evidence type="ECO:0000256" key="11">
    <source>
        <dbReference type="ARBA" id="ARBA00022676"/>
    </source>
</evidence>
<evidence type="ECO:0000256" key="21">
    <source>
        <dbReference type="ARBA" id="ARBA00023268"/>
    </source>
</evidence>
<dbReference type="InterPro" id="IPR012338">
    <property type="entry name" value="Beta-lactam/transpept-like"/>
</dbReference>
<keyword evidence="13 27" id="KW-0812">Transmembrane</keyword>
<dbReference type="NCBIfam" id="TIGR02074">
    <property type="entry name" value="PBP_1a_fam"/>
    <property type="match status" value="1"/>
</dbReference>
<dbReference type="UniPathway" id="UPA00219"/>
<comment type="similarity">
    <text evidence="5">In the N-terminal section; belongs to the glycosyltransferase 51 family.</text>
</comment>
<dbReference type="AlphaFoldDB" id="A0A1H3QRD7"/>
<evidence type="ECO:0000256" key="16">
    <source>
        <dbReference type="ARBA" id="ARBA00022968"/>
    </source>
</evidence>
<dbReference type="Proteomes" id="UP000198625">
    <property type="component" value="Unassembled WGS sequence"/>
</dbReference>
<dbReference type="GO" id="GO:0005886">
    <property type="term" value="C:plasma membrane"/>
    <property type="evidence" value="ECO:0007669"/>
    <property type="project" value="UniProtKB-SubCell"/>
</dbReference>
<keyword evidence="20" id="KW-0046">Antibiotic resistance</keyword>
<dbReference type="InterPro" id="IPR001460">
    <property type="entry name" value="PCN-bd_Tpept"/>
</dbReference>
<evidence type="ECO:0000256" key="7">
    <source>
        <dbReference type="ARBA" id="ARBA00018638"/>
    </source>
</evidence>
<dbReference type="OrthoDB" id="9766909at2"/>
<feature type="domain" description="Penicillin-binding protein transpeptidase" evidence="28">
    <location>
        <begin position="528"/>
        <end position="784"/>
    </location>
</feature>
<comment type="similarity">
    <text evidence="4">In the C-terminal section; belongs to the transpeptidase family.</text>
</comment>
<dbReference type="STRING" id="415015.SAMN05660462_02032"/>
<evidence type="ECO:0000256" key="10">
    <source>
        <dbReference type="ARBA" id="ARBA00022670"/>
    </source>
</evidence>
<evidence type="ECO:0000256" key="17">
    <source>
        <dbReference type="ARBA" id="ARBA00022984"/>
    </source>
</evidence>
<dbReference type="PANTHER" id="PTHR32282:SF33">
    <property type="entry name" value="PEPTIDOGLYCAN GLYCOSYLTRANSFERASE"/>
    <property type="match status" value="1"/>
</dbReference>
<evidence type="ECO:0000256" key="8">
    <source>
        <dbReference type="ARBA" id="ARBA00022475"/>
    </source>
</evidence>
<keyword evidence="12" id="KW-0808">Transferase</keyword>
<evidence type="ECO:0000256" key="3">
    <source>
        <dbReference type="ARBA" id="ARBA00004752"/>
    </source>
</evidence>
<comment type="catalytic activity">
    <reaction evidence="25">
        <text>[GlcNAc-(1-&gt;4)-Mur2Ac(oyl-L-Ala-gamma-D-Glu-L-Lys-D-Ala-D-Ala)](n)-di-trans,octa-cis-undecaprenyl diphosphate + beta-D-GlcNAc-(1-&gt;4)-Mur2Ac(oyl-L-Ala-gamma-D-Glu-L-Lys-D-Ala-D-Ala)-di-trans,octa-cis-undecaprenyl diphosphate = [GlcNAc-(1-&gt;4)-Mur2Ac(oyl-L-Ala-gamma-D-Glu-L-Lys-D-Ala-D-Ala)](n+1)-di-trans,octa-cis-undecaprenyl diphosphate + di-trans,octa-cis-undecaprenyl diphosphate + H(+)</text>
        <dbReference type="Rhea" id="RHEA:23708"/>
        <dbReference type="Rhea" id="RHEA-COMP:9602"/>
        <dbReference type="Rhea" id="RHEA-COMP:9603"/>
        <dbReference type="ChEBI" id="CHEBI:15378"/>
        <dbReference type="ChEBI" id="CHEBI:58405"/>
        <dbReference type="ChEBI" id="CHEBI:60033"/>
        <dbReference type="ChEBI" id="CHEBI:78435"/>
        <dbReference type="EC" id="2.4.99.28"/>
    </reaction>
</comment>
<keyword evidence="17" id="KW-0573">Peptidoglycan synthesis</keyword>
<dbReference type="InterPro" id="IPR001264">
    <property type="entry name" value="Glyco_trans_51"/>
</dbReference>
<evidence type="ECO:0000256" key="4">
    <source>
        <dbReference type="ARBA" id="ARBA00007090"/>
    </source>
</evidence>
<sequence length="977" mass="109310">MTQENTGKKKKTKKNKNKNRVLSVLRFIILFILIAGFIAAGIVGGYVLAIIKTAPEIDPTNINDFLNQNSYILDQEGNIIEKVLAVENRTSVSLDQIPENLQYAFISIEDERFIDHIGVDFRGILGALVEDIKTRSAARGASTITQQLARNMYLSSEKKLERKIKEAYLAIQIEKQLTKDQILEAYLNRIYLGQGAYGVQEAAQTYFSKDVGELSIAECAAIAGITQSPHRLPLYKLYYPDDVDDNDVVVGQVDVLGTRYTAVFNPEPIERQKVVLRKMYDLGHITEEEYEAAKKEDIQSNIKPGKRELMGITSYFADYVKTQVLNDLVEVLGYSKEDAEKELYTGGLKIYSTMDLSIQQKVEAAYENFGGILFKGDIDKVKGPIIVDWSADKNGNIIGDDKKIVLYKESNLIDENGNLIIDAGTYSITEEGNLVIKNKKLNIYPKTIDIEDYYTIDEGKNLVKHVVGSLALIKENYSVSDNKELIINSSYLKDTKDFYTVNDNGTLLINPKYFQNNDKIGVVQPQSATVIMDYRTGEIKALVGGRDIEGSRLFNRALSQRQPGSVIKPIAVYLPALDNGFTAADIIDDIPHYDHTGTLWPKNWYTGYRGLMTLRESVEQSVNVSSVKMLSNIGIDVSKEYLGRIGIIKESGKDSFVTREENRSTNDENLSALGLGGMTRGLTPMEVTAAFGAIANNGLYVEPIAYTKVLDRYDNVILESKPQKVKVASTEASYIMSDILKSTVSSGLAGRAKLRNNLPIPVAGKTGTTQDKGDVWFAGYTPYYVAGVWIGNDSPQIKMTTGSSMASEFWSYIMTEVHEGYESKNFSVPENIITRQICKVSGKLATDLCSHDPRGNKVRNEIFIKGTEPTEECDAHVEASIDTSNGKLATEYCPTELIQSRVFIKRDPPYNPEEHNGITPSDYEFTLPTEECDEHTEQVLQEDEDWWFNWFDYWFNNENSNSNGNNNENTDSNSDGD</sequence>
<dbReference type="PANTHER" id="PTHR32282">
    <property type="entry name" value="BINDING PROTEIN TRANSPEPTIDASE, PUTATIVE-RELATED"/>
    <property type="match status" value="1"/>
</dbReference>
<keyword evidence="21" id="KW-0511">Multifunctional enzyme</keyword>
<evidence type="ECO:0000256" key="24">
    <source>
        <dbReference type="ARBA" id="ARBA00044770"/>
    </source>
</evidence>
<dbReference type="GO" id="GO:0008955">
    <property type="term" value="F:peptidoglycan glycosyltransferase activity"/>
    <property type="evidence" value="ECO:0007669"/>
    <property type="project" value="UniProtKB-EC"/>
</dbReference>
<keyword evidence="31" id="KW-1185">Reference proteome</keyword>
<comment type="subcellular location">
    <subcellularLocation>
        <location evidence="2">Cell membrane</location>
        <topology evidence="2">Single-pass type II membrane protein</topology>
    </subcellularLocation>
</comment>
<dbReference type="Pfam" id="PF00912">
    <property type="entry name" value="Transgly"/>
    <property type="match status" value="1"/>
</dbReference>
<evidence type="ECO:0000259" key="28">
    <source>
        <dbReference type="Pfam" id="PF00905"/>
    </source>
</evidence>
<comment type="catalytic activity">
    <reaction evidence="23">
        <text>Preferential cleavage: (Ac)2-L-Lys-D-Ala-|-D-Ala. Also transpeptidation of peptidyl-alanyl moieties that are N-acyl substituents of D-alanine.</text>
        <dbReference type="EC" id="3.4.16.4"/>
    </reaction>
</comment>
<dbReference type="Gene3D" id="1.10.3810.10">
    <property type="entry name" value="Biosynthetic peptidoglycan transglycosylase-like"/>
    <property type="match status" value="1"/>
</dbReference>
<keyword evidence="10" id="KW-0645">Protease</keyword>
<keyword evidence="18 27" id="KW-1133">Transmembrane helix</keyword>
<dbReference type="GO" id="GO:0008360">
    <property type="term" value="P:regulation of cell shape"/>
    <property type="evidence" value="ECO:0007669"/>
    <property type="project" value="UniProtKB-KW"/>
</dbReference>
<comment type="function">
    <text evidence="1">Cell wall formation. Synthesis of cross-linked peptidoglycan from the lipid intermediates. The enzyme has a penicillin-insensitive transglycosylase N-terminal domain (formation of linear glycan strands) and a penicillin-sensitive transpeptidase C-terminal domain (cross-linking of the peptide subunits).</text>
</comment>
<evidence type="ECO:0000256" key="20">
    <source>
        <dbReference type="ARBA" id="ARBA00023251"/>
    </source>
</evidence>
<evidence type="ECO:0000256" key="13">
    <source>
        <dbReference type="ARBA" id="ARBA00022692"/>
    </source>
</evidence>
<comment type="pathway">
    <text evidence="26">Glycan biosynthesis.</text>
</comment>
<organism evidence="30 31">
    <name type="scientific">Proteiniborus ethanoligenes</name>
    <dbReference type="NCBI Taxonomy" id="415015"/>
    <lineage>
        <taxon>Bacteria</taxon>
        <taxon>Bacillati</taxon>
        <taxon>Bacillota</taxon>
        <taxon>Clostridia</taxon>
        <taxon>Eubacteriales</taxon>
        <taxon>Proteiniborus</taxon>
    </lineage>
</organism>
<evidence type="ECO:0000256" key="5">
    <source>
        <dbReference type="ARBA" id="ARBA00007739"/>
    </source>
</evidence>
<dbReference type="InterPro" id="IPR023346">
    <property type="entry name" value="Lysozyme-like_dom_sf"/>
</dbReference>
<feature type="transmembrane region" description="Helical" evidence="27">
    <location>
        <begin position="21"/>
        <end position="51"/>
    </location>
</feature>
<evidence type="ECO:0000256" key="14">
    <source>
        <dbReference type="ARBA" id="ARBA00022801"/>
    </source>
</evidence>
<evidence type="ECO:0000259" key="29">
    <source>
        <dbReference type="Pfam" id="PF00912"/>
    </source>
</evidence>
<keyword evidence="15" id="KW-0133">Cell shape</keyword>
<evidence type="ECO:0000256" key="18">
    <source>
        <dbReference type="ARBA" id="ARBA00022989"/>
    </source>
</evidence>
<evidence type="ECO:0000313" key="30">
    <source>
        <dbReference type="EMBL" id="SDZ15565.1"/>
    </source>
</evidence>
<dbReference type="InterPro" id="IPR036950">
    <property type="entry name" value="PBP_transglycosylase"/>
</dbReference>
<evidence type="ECO:0000256" key="27">
    <source>
        <dbReference type="SAM" id="Phobius"/>
    </source>
</evidence>
<dbReference type="SUPFAM" id="SSF53955">
    <property type="entry name" value="Lysozyme-like"/>
    <property type="match status" value="1"/>
</dbReference>
<name>A0A1H3QRD7_9FIRM</name>
<dbReference type="GO" id="GO:0006508">
    <property type="term" value="P:proteolysis"/>
    <property type="evidence" value="ECO:0007669"/>
    <property type="project" value="UniProtKB-KW"/>
</dbReference>
<evidence type="ECO:0000256" key="23">
    <source>
        <dbReference type="ARBA" id="ARBA00034000"/>
    </source>
</evidence>
<dbReference type="Pfam" id="PF00905">
    <property type="entry name" value="Transpeptidase"/>
    <property type="match status" value="1"/>
</dbReference>
<evidence type="ECO:0000313" key="31">
    <source>
        <dbReference type="Proteomes" id="UP000198625"/>
    </source>
</evidence>
<evidence type="ECO:0000256" key="1">
    <source>
        <dbReference type="ARBA" id="ARBA00002624"/>
    </source>
</evidence>
<evidence type="ECO:0000256" key="2">
    <source>
        <dbReference type="ARBA" id="ARBA00004401"/>
    </source>
</evidence>
<dbReference type="EC" id="3.4.16.4" evidence="6"/>
<dbReference type="GO" id="GO:0009252">
    <property type="term" value="P:peptidoglycan biosynthetic process"/>
    <property type="evidence" value="ECO:0007669"/>
    <property type="project" value="UniProtKB-UniPathway"/>
</dbReference>
<feature type="domain" description="Glycosyl transferase family 51" evidence="29">
    <location>
        <begin position="77"/>
        <end position="234"/>
    </location>
</feature>
<comment type="pathway">
    <text evidence="3">Cell wall biogenesis; peptidoglycan biosynthesis.</text>
</comment>
<proteinExistence type="inferred from homology"/>
<keyword evidence="8" id="KW-1003">Cell membrane</keyword>
<dbReference type="GO" id="GO:0046677">
    <property type="term" value="P:response to antibiotic"/>
    <property type="evidence" value="ECO:0007669"/>
    <property type="project" value="UniProtKB-KW"/>
</dbReference>
<accession>A0A1H3QRD7</accession>
<dbReference type="GO" id="GO:0008658">
    <property type="term" value="F:penicillin binding"/>
    <property type="evidence" value="ECO:0007669"/>
    <property type="project" value="InterPro"/>
</dbReference>
<keyword evidence="14" id="KW-0378">Hydrolase</keyword>
<dbReference type="EMBL" id="FNQE01000022">
    <property type="protein sequence ID" value="SDZ15565.1"/>
    <property type="molecule type" value="Genomic_DNA"/>
</dbReference>
<evidence type="ECO:0000256" key="15">
    <source>
        <dbReference type="ARBA" id="ARBA00022960"/>
    </source>
</evidence>
<dbReference type="EC" id="2.4.99.28" evidence="24"/>
<dbReference type="Gene3D" id="3.40.710.10">
    <property type="entry name" value="DD-peptidase/beta-lactamase superfamily"/>
    <property type="match status" value="2"/>
</dbReference>